<reference evidence="2 3" key="1">
    <citation type="submission" date="2012-03" db="EMBL/GenBank/DDBJ databases">
        <title>The Genome Sequence of Bartonella vinsonii subsp. arupensis str. Pm136co.</title>
        <authorList>
            <consortium name="The Broad Institute Genome Sequencing Platform"/>
            <consortium name="The Broad Institute Genome Sequencing Center for Infectious Disease"/>
            <person name="Feldgarden M."/>
            <person name="Kirby J."/>
            <person name="Kosoy M."/>
            <person name="Birtles R."/>
            <person name="Probert W.S."/>
            <person name="Chiaraviglio L."/>
            <person name="Young S.K."/>
            <person name="Zeng Q."/>
            <person name="Gargeya S."/>
            <person name="Fitzgerald M."/>
            <person name="Haas B."/>
            <person name="Abouelleil A."/>
            <person name="Alvarado L."/>
            <person name="Arachchi H.M."/>
            <person name="Berlin A."/>
            <person name="Chapman S.B."/>
            <person name="Gearin G."/>
            <person name="Goldberg J."/>
            <person name="Griggs A."/>
            <person name="Gujja S."/>
            <person name="Hansen M."/>
            <person name="Heiman D."/>
            <person name="Howarth C."/>
            <person name="Larimer J."/>
            <person name="Lui A."/>
            <person name="MacDonald P.J.P."/>
            <person name="McCowen C."/>
            <person name="Montmayeur A."/>
            <person name="Murphy C."/>
            <person name="Neiman D."/>
            <person name="Pearson M."/>
            <person name="Priest M."/>
            <person name="Roberts A."/>
            <person name="Saif S."/>
            <person name="Shea T."/>
            <person name="Sisk P."/>
            <person name="Stolte C."/>
            <person name="Sykes S."/>
            <person name="Wortman J."/>
            <person name="Nusbaum C."/>
            <person name="Birren B."/>
        </authorList>
    </citation>
    <scope>NUCLEOTIDE SEQUENCE [LARGE SCALE GENOMIC DNA]</scope>
    <source>
        <strain evidence="2 3">Pm136co</strain>
    </source>
</reference>
<evidence type="ECO:0000313" key="3">
    <source>
        <dbReference type="Proteomes" id="UP000008948"/>
    </source>
</evidence>
<dbReference type="Proteomes" id="UP000008948">
    <property type="component" value="Unassembled WGS sequence"/>
</dbReference>
<dbReference type="EMBL" id="AIMH01000035">
    <property type="protein sequence ID" value="EJF97562.1"/>
    <property type="molecule type" value="Genomic_DNA"/>
</dbReference>
<keyword evidence="3" id="KW-1185">Reference proteome</keyword>
<sequence>MGSLSSPRVSQVSYSPSGYWDEKKSTGQLRQR</sequence>
<evidence type="ECO:0000256" key="1">
    <source>
        <dbReference type="SAM" id="MobiDB-lite"/>
    </source>
</evidence>
<protein>
    <submittedName>
        <fullName evidence="2">Uncharacterized protein</fullName>
    </submittedName>
</protein>
<proteinExistence type="predicted"/>
<feature type="region of interest" description="Disordered" evidence="1">
    <location>
        <begin position="1"/>
        <end position="32"/>
    </location>
</feature>
<organism evidence="2 3">
    <name type="scientific">Bartonella vinsonii subsp. arupensis Pm136co</name>
    <dbReference type="NCBI Taxonomy" id="1094561"/>
    <lineage>
        <taxon>Bacteria</taxon>
        <taxon>Pseudomonadati</taxon>
        <taxon>Pseudomonadota</taxon>
        <taxon>Alphaproteobacteria</taxon>
        <taxon>Hyphomicrobiales</taxon>
        <taxon>Bartonellaceae</taxon>
        <taxon>Bartonella</taxon>
    </lineage>
</organism>
<gene>
    <name evidence="2" type="ORF">MEI_01256</name>
</gene>
<accession>A0ABN0GNL2</accession>
<feature type="compositionally biased region" description="Polar residues" evidence="1">
    <location>
        <begin position="1"/>
        <end position="16"/>
    </location>
</feature>
<evidence type="ECO:0000313" key="2">
    <source>
        <dbReference type="EMBL" id="EJF97562.1"/>
    </source>
</evidence>
<comment type="caution">
    <text evidence="2">The sequence shown here is derived from an EMBL/GenBank/DDBJ whole genome shotgun (WGS) entry which is preliminary data.</text>
</comment>
<name>A0ABN0GNL2_BARVI</name>